<feature type="domain" description="Aminoglycoside phosphotransferase" evidence="2">
    <location>
        <begin position="77"/>
        <end position="306"/>
    </location>
</feature>
<dbReference type="InterPro" id="IPR002575">
    <property type="entry name" value="Aminoglycoside_PTrfase"/>
</dbReference>
<dbReference type="InterPro" id="IPR051678">
    <property type="entry name" value="AGP_Transferase"/>
</dbReference>
<dbReference type="SUPFAM" id="SSF56112">
    <property type="entry name" value="Protein kinase-like (PK-like)"/>
    <property type="match status" value="1"/>
</dbReference>
<feature type="compositionally biased region" description="Acidic residues" evidence="1">
    <location>
        <begin position="893"/>
        <end position="918"/>
    </location>
</feature>
<dbReference type="InterPro" id="IPR011009">
    <property type="entry name" value="Kinase-like_dom_sf"/>
</dbReference>
<organism evidence="3 4">
    <name type="scientific">Alectoria fallacina</name>
    <dbReference type="NCBI Taxonomy" id="1903189"/>
    <lineage>
        <taxon>Eukaryota</taxon>
        <taxon>Fungi</taxon>
        <taxon>Dikarya</taxon>
        <taxon>Ascomycota</taxon>
        <taxon>Pezizomycotina</taxon>
        <taxon>Lecanoromycetes</taxon>
        <taxon>OSLEUM clade</taxon>
        <taxon>Lecanoromycetidae</taxon>
        <taxon>Lecanorales</taxon>
        <taxon>Lecanorineae</taxon>
        <taxon>Parmeliaceae</taxon>
        <taxon>Alectoria</taxon>
    </lineage>
</organism>
<evidence type="ECO:0000256" key="1">
    <source>
        <dbReference type="SAM" id="MobiDB-lite"/>
    </source>
</evidence>
<dbReference type="Pfam" id="PF01636">
    <property type="entry name" value="APH"/>
    <property type="match status" value="1"/>
</dbReference>
<feature type="compositionally biased region" description="Polar residues" evidence="1">
    <location>
        <begin position="935"/>
        <end position="955"/>
    </location>
</feature>
<dbReference type="PANTHER" id="PTHR21310:SF51">
    <property type="entry name" value="AMINOGLYCOSIDE PHOSPHOTRANSFERASE DOMAIN-CONTAINING PROTEIN"/>
    <property type="match status" value="1"/>
</dbReference>
<protein>
    <recommendedName>
        <fullName evidence="2">Aminoglycoside phosphotransferase domain-containing protein</fullName>
    </recommendedName>
</protein>
<evidence type="ECO:0000313" key="3">
    <source>
        <dbReference type="EMBL" id="CAF9943460.1"/>
    </source>
</evidence>
<feature type="compositionally biased region" description="Acidic residues" evidence="1">
    <location>
        <begin position="449"/>
        <end position="469"/>
    </location>
</feature>
<comment type="caution">
    <text evidence="3">The sequence shown here is derived from an EMBL/GenBank/DDBJ whole genome shotgun (WGS) entry which is preliminary data.</text>
</comment>
<sequence length="1021" mass="113296">MGLNEADKARFATVLKNVKYDCLASFASTVRHSGHHSTGIINVPVNPRPISCRYLSNINCGSFHVVINVLFADGTMWVLKIPGTGHEEGWDTSSAQSLVSEAQTMRLVRRETSVPVPQVYAFDASVDNEVGCPYILMEMIHGKPLYEVWFDEDVSRNKLEEYRARALQGIAGAMSQLNRLTFGEGGALVFDDKGNFAGVGSSKAVDLEVLYEKLQIEDRATPFYQRKPFKDPKSYFQDILDRRGKKMERSEFDKGVYDLLRLFIDWSLPDSSTFQAKPFVLSHPDFDIQNILVTNDGTLAGIIDWDWVSAVPSYIGCQKYPLFLIKDYDPVNYDYDVKAGKPYEGYDANSPAELSCYRAMYAQFMEACLTKEERANMDKGARQAARVRKARTEAANMTRKSLVIGILELAASAPHLTTRMMTNMFEELGRLTATEWDVESSTTGSEEGCGSDDDDGDGTIDTDVSETEDTSSVAEKHEDAGIEADEVNGSNSVKDKACPDKTQSGPNFEKIETSSKDDLVSEIEKLTALSPSDGLNLDCTAEQACPDTTEIEETLTNFDGQCPNSGTDTVDSLKPRLARACRWAQKKLRRRAEKLHRTDGSKGSKDARKPMLDRACGWAQIKLQHGAERLHHEKMAEEASENPALALENEWVSSSRNVKGTRALCGWTEKQLRRAVEILHCNQGLVCEDDIKSEVDSARKGGLKKLVEWLQRKLKQLLQNLRLKMEAGVDYVAGNKDQFAHSSPALTHPRVLTKDKKREICCKVARMAQNNKVPLIPAHQVAIARWMIQGLQEGLCSDTPSQQDILPVDKGIDETGASSEMNNRGANRSESLIESEVETVEVLFDATEELHSRKVSDSEVTKQDTKAIGVGTLASEIAGVDVTLNLEGKAEDRDEGSDEDDEEGHNDEILTEDYESNNDNEIAIKNDEGAVAQSDEASTQRSSIAPTTETIQNPATDPPATDGEMSYNNERLYPDRPNSSLEDDGSFYMPCVCIALARGNLDERRMQRLKDGFFALLNQTS</sequence>
<gene>
    <name evidence="3" type="ORF">ALECFALPRED_000404</name>
</gene>
<feature type="compositionally biased region" description="Low complexity" evidence="1">
    <location>
        <begin position="439"/>
        <end position="448"/>
    </location>
</feature>
<dbReference type="AlphaFoldDB" id="A0A8H3PL75"/>
<dbReference type="EMBL" id="CAJPDR010001046">
    <property type="protein sequence ID" value="CAF9943460.1"/>
    <property type="molecule type" value="Genomic_DNA"/>
</dbReference>
<evidence type="ECO:0000259" key="2">
    <source>
        <dbReference type="Pfam" id="PF01636"/>
    </source>
</evidence>
<dbReference type="Gene3D" id="3.30.200.20">
    <property type="entry name" value="Phosphorylase Kinase, domain 1"/>
    <property type="match status" value="1"/>
</dbReference>
<reference evidence="3" key="1">
    <citation type="submission" date="2021-03" db="EMBL/GenBank/DDBJ databases">
        <authorList>
            <person name="Tagirdzhanova G."/>
        </authorList>
    </citation>
    <scope>NUCLEOTIDE SEQUENCE</scope>
</reference>
<dbReference type="OrthoDB" id="2831558at2759"/>
<feature type="region of interest" description="Disordered" evidence="1">
    <location>
        <begin position="437"/>
        <end position="516"/>
    </location>
</feature>
<feature type="region of interest" description="Disordered" evidence="1">
    <location>
        <begin position="885"/>
        <end position="983"/>
    </location>
</feature>
<keyword evidence="4" id="KW-1185">Reference proteome</keyword>
<accession>A0A8H3PL75</accession>
<dbReference type="Proteomes" id="UP000664203">
    <property type="component" value="Unassembled WGS sequence"/>
</dbReference>
<proteinExistence type="predicted"/>
<name>A0A8H3PL75_9LECA</name>
<dbReference type="PANTHER" id="PTHR21310">
    <property type="entry name" value="AMINOGLYCOSIDE PHOSPHOTRANSFERASE-RELATED-RELATED"/>
    <property type="match status" value="1"/>
</dbReference>
<evidence type="ECO:0000313" key="4">
    <source>
        <dbReference type="Proteomes" id="UP000664203"/>
    </source>
</evidence>
<dbReference type="Gene3D" id="3.90.1200.10">
    <property type="match status" value="1"/>
</dbReference>